<keyword evidence="3" id="KW-1185">Reference proteome</keyword>
<dbReference type="InterPro" id="IPR002934">
    <property type="entry name" value="Polymerase_NTP_transf_dom"/>
</dbReference>
<proteinExistence type="predicted"/>
<dbReference type="PANTHER" id="PTHR33933:SF1">
    <property type="entry name" value="PROTEIN ADENYLYLTRANSFERASE MNTA-RELATED"/>
    <property type="match status" value="1"/>
</dbReference>
<name>A0A8J7E3F9_9CYAN</name>
<comment type="caution">
    <text evidence="2">The sequence shown here is derived from an EMBL/GenBank/DDBJ whole genome shotgun (WGS) entry which is preliminary data.</text>
</comment>
<evidence type="ECO:0000313" key="2">
    <source>
        <dbReference type="EMBL" id="MBE9119156.1"/>
    </source>
</evidence>
<evidence type="ECO:0000259" key="1">
    <source>
        <dbReference type="Pfam" id="PF01909"/>
    </source>
</evidence>
<dbReference type="GO" id="GO:0016779">
    <property type="term" value="F:nucleotidyltransferase activity"/>
    <property type="evidence" value="ECO:0007669"/>
    <property type="project" value="InterPro"/>
</dbReference>
<gene>
    <name evidence="2" type="ORF">IQ249_25205</name>
</gene>
<dbReference type="Pfam" id="PF01909">
    <property type="entry name" value="NTP_transf_2"/>
    <property type="match status" value="1"/>
</dbReference>
<dbReference type="Gene3D" id="3.30.460.10">
    <property type="entry name" value="Beta Polymerase, domain 2"/>
    <property type="match status" value="1"/>
</dbReference>
<sequence>MNQKLKSILNQLRSHFEQIYGDRLVKMVLFGSQARGDARPDSDIDVLIVLKGEVNLWQHPTQDNSKIA</sequence>
<organism evidence="2 3">
    <name type="scientific">Lusitaniella coriacea LEGE 07157</name>
    <dbReference type="NCBI Taxonomy" id="945747"/>
    <lineage>
        <taxon>Bacteria</taxon>
        <taxon>Bacillati</taxon>
        <taxon>Cyanobacteriota</taxon>
        <taxon>Cyanophyceae</taxon>
        <taxon>Spirulinales</taxon>
        <taxon>Lusitaniellaceae</taxon>
        <taxon>Lusitaniella</taxon>
    </lineage>
</organism>
<dbReference type="InterPro" id="IPR043519">
    <property type="entry name" value="NT_sf"/>
</dbReference>
<dbReference type="RefSeq" id="WP_194032249.1">
    <property type="nucleotide sequence ID" value="NZ_JADEWZ010000087.1"/>
</dbReference>
<reference evidence="2" key="1">
    <citation type="submission" date="2020-10" db="EMBL/GenBank/DDBJ databases">
        <authorList>
            <person name="Castelo-Branco R."/>
            <person name="Eusebio N."/>
            <person name="Adriana R."/>
            <person name="Vieira A."/>
            <person name="Brugerolle De Fraissinette N."/>
            <person name="Rezende De Castro R."/>
            <person name="Schneider M.P."/>
            <person name="Vasconcelos V."/>
            <person name="Leao P.N."/>
        </authorList>
    </citation>
    <scope>NUCLEOTIDE SEQUENCE</scope>
    <source>
        <strain evidence="2">LEGE 07157</strain>
    </source>
</reference>
<protein>
    <submittedName>
        <fullName evidence="2">Nucleotidyltransferase domain-containing protein</fullName>
    </submittedName>
</protein>
<dbReference type="PANTHER" id="PTHR33933">
    <property type="entry name" value="NUCLEOTIDYLTRANSFERASE"/>
    <property type="match status" value="1"/>
</dbReference>
<dbReference type="Proteomes" id="UP000654482">
    <property type="component" value="Unassembled WGS sequence"/>
</dbReference>
<feature type="domain" description="Polymerase nucleotidyl transferase" evidence="1">
    <location>
        <begin position="10"/>
        <end position="55"/>
    </location>
</feature>
<accession>A0A8J7E3F9</accession>
<evidence type="ECO:0000313" key="3">
    <source>
        <dbReference type="Proteomes" id="UP000654482"/>
    </source>
</evidence>
<dbReference type="AlphaFoldDB" id="A0A8J7E3F9"/>
<dbReference type="InterPro" id="IPR052548">
    <property type="entry name" value="Type_VII_TA_antitoxin"/>
</dbReference>
<dbReference type="SUPFAM" id="SSF81301">
    <property type="entry name" value="Nucleotidyltransferase"/>
    <property type="match status" value="1"/>
</dbReference>
<dbReference type="CDD" id="cd05403">
    <property type="entry name" value="NT_KNTase_like"/>
    <property type="match status" value="1"/>
</dbReference>
<dbReference type="EMBL" id="JADEWZ010000087">
    <property type="protein sequence ID" value="MBE9119156.1"/>
    <property type="molecule type" value="Genomic_DNA"/>
</dbReference>